<protein>
    <submittedName>
        <fullName evidence="2">Uncharacterized protein</fullName>
    </submittedName>
</protein>
<proteinExistence type="predicted"/>
<evidence type="ECO:0000313" key="2">
    <source>
        <dbReference type="EMBL" id="KKN19454.1"/>
    </source>
</evidence>
<gene>
    <name evidence="2" type="ORF">LCGC14_0945480</name>
</gene>
<sequence>DVIALYYWKLNRQGKPNKKLGEDLPDHNYLWFMKGIGLLRSELDKGEFGKKIRKIEINVPNEYANPKSKSYINVISHEWLSTSMRVTADDKKTRTLYLEAKEATNLSKIFNNKILHRLKASSITKLFKSQIITLKDLTTTFEKNIEWKQAHSRGTNKTFISSCFVAATDQGNEGLSGSIAVVSPEMGMIDDKGNEVKPIKVWWKDSLPLDFGEGSKIDLFYRMKQNEIKLGDNFTGEWGNITFDAQGFVMLLKTKREVPKQEKEPVKKPKGTKKIEPEEEEELNPEVEPDGIIEEELDEEELDFDNLDDLDDALLDEFNTEEGISEEEIN</sequence>
<accession>A0A0F9NNI7</accession>
<evidence type="ECO:0000256" key="1">
    <source>
        <dbReference type="SAM" id="MobiDB-lite"/>
    </source>
</evidence>
<feature type="non-terminal residue" evidence="2">
    <location>
        <position position="1"/>
    </location>
</feature>
<name>A0A0F9NNI7_9ZZZZ</name>
<reference evidence="2" key="1">
    <citation type="journal article" date="2015" name="Nature">
        <title>Complex archaea that bridge the gap between prokaryotes and eukaryotes.</title>
        <authorList>
            <person name="Spang A."/>
            <person name="Saw J.H."/>
            <person name="Jorgensen S.L."/>
            <person name="Zaremba-Niedzwiedzka K."/>
            <person name="Martijn J."/>
            <person name="Lind A.E."/>
            <person name="van Eijk R."/>
            <person name="Schleper C."/>
            <person name="Guy L."/>
            <person name="Ettema T.J."/>
        </authorList>
    </citation>
    <scope>NUCLEOTIDE SEQUENCE</scope>
</reference>
<feature type="region of interest" description="Disordered" evidence="1">
    <location>
        <begin position="259"/>
        <end position="294"/>
    </location>
</feature>
<dbReference type="AlphaFoldDB" id="A0A0F9NNI7"/>
<dbReference type="EMBL" id="LAZR01003333">
    <property type="protein sequence ID" value="KKN19454.1"/>
    <property type="molecule type" value="Genomic_DNA"/>
</dbReference>
<feature type="compositionally biased region" description="Acidic residues" evidence="1">
    <location>
        <begin position="277"/>
        <end position="294"/>
    </location>
</feature>
<comment type="caution">
    <text evidence="2">The sequence shown here is derived from an EMBL/GenBank/DDBJ whole genome shotgun (WGS) entry which is preliminary data.</text>
</comment>
<organism evidence="2">
    <name type="scientific">marine sediment metagenome</name>
    <dbReference type="NCBI Taxonomy" id="412755"/>
    <lineage>
        <taxon>unclassified sequences</taxon>
        <taxon>metagenomes</taxon>
        <taxon>ecological metagenomes</taxon>
    </lineage>
</organism>
<feature type="region of interest" description="Disordered" evidence="1">
    <location>
        <begin position="308"/>
        <end position="330"/>
    </location>
</feature>